<dbReference type="GO" id="GO:0015666">
    <property type="term" value="F:restriction endodeoxyribonuclease activity"/>
    <property type="evidence" value="ECO:0007669"/>
    <property type="project" value="TreeGrafter"/>
</dbReference>
<evidence type="ECO:0000313" key="4">
    <source>
        <dbReference type="Proteomes" id="UP000294562"/>
    </source>
</evidence>
<dbReference type="SUPFAM" id="SSF52980">
    <property type="entry name" value="Restriction endonuclease-like"/>
    <property type="match status" value="1"/>
</dbReference>
<comment type="caution">
    <text evidence="3">The sequence shown here is derived from an EMBL/GenBank/DDBJ whole genome shotgun (WGS) entry which is preliminary data.</text>
</comment>
<feature type="domain" description="Restriction endonuclease type IV Mrr" evidence="1">
    <location>
        <begin position="184"/>
        <end position="303"/>
    </location>
</feature>
<dbReference type="AlphaFoldDB" id="A0A4R6B2Y5"/>
<dbReference type="InterPro" id="IPR011335">
    <property type="entry name" value="Restrct_endonuc-II-like"/>
</dbReference>
<dbReference type="InterPro" id="IPR011856">
    <property type="entry name" value="tRNA_endonuc-like_dom_sf"/>
</dbReference>
<evidence type="ECO:0000259" key="2">
    <source>
        <dbReference type="Pfam" id="PF14338"/>
    </source>
</evidence>
<dbReference type="InterPro" id="IPR007560">
    <property type="entry name" value="Restrct_endonuc_IV_Mrr"/>
</dbReference>
<reference evidence="3 4" key="1">
    <citation type="submission" date="2019-03" db="EMBL/GenBank/DDBJ databases">
        <title>Rhodobacteraceae bacterium SM1902, a new member of the family Rhodobacteraceae isolated from Yantai.</title>
        <authorList>
            <person name="Sun Y."/>
        </authorList>
    </citation>
    <scope>NUCLEOTIDE SEQUENCE [LARGE SCALE GENOMIC DNA]</scope>
    <source>
        <strain evidence="3 4">SM1902</strain>
    </source>
</reference>
<dbReference type="OrthoDB" id="9803736at2"/>
<dbReference type="InterPro" id="IPR025745">
    <property type="entry name" value="Mrr-like_N_dom"/>
</dbReference>
<accession>A0A4R6B2Y5</accession>
<evidence type="ECO:0000259" key="1">
    <source>
        <dbReference type="Pfam" id="PF04471"/>
    </source>
</evidence>
<proteinExistence type="predicted"/>
<dbReference type="InterPro" id="IPR052906">
    <property type="entry name" value="Type_IV_Methyl-Rstrct_Enzyme"/>
</dbReference>
<feature type="domain" description="Restriction system protein Mrr-like N-terminal" evidence="2">
    <location>
        <begin position="22"/>
        <end position="106"/>
    </location>
</feature>
<gene>
    <name evidence="3" type="ORF">E2L05_07410</name>
</gene>
<dbReference type="Pfam" id="PF04471">
    <property type="entry name" value="Mrr_cat"/>
    <property type="match status" value="1"/>
</dbReference>
<sequence>MCWAWNASARRGDSGRVAIPDYESLMRTVLQAFADGARNVSEVLPTVQSQFEITDEEAAELLPSGRVTIIASRVHWARTYLSKADLLTSPKRNLHVITQRGRELLQQCPDRIDNEVLTQFDGFKTWKERSQAPADGDTGLPVNDTLSKSSINKTSLTPEEVIATAARTIEAELSDALLQEVLGLSPTRFERLILDLLRAMGYGGGADSMYRETAQSGDGGIDGIIDEDALGLDAVYIQAKRYAPENKIGREALQAFIGSLTGEGASKGVFVTTSDFSKPARDYVHRVQQRVVLINGDRLARLMIAHEVGVRARQVYVIRSVDEDYFAE</sequence>
<dbReference type="PANTHER" id="PTHR30015:SF7">
    <property type="entry name" value="TYPE IV METHYL-DIRECTED RESTRICTION ENZYME ECOKMRR"/>
    <property type="match status" value="1"/>
</dbReference>
<dbReference type="EMBL" id="SMZO01000012">
    <property type="protein sequence ID" value="TDL89266.1"/>
    <property type="molecule type" value="Genomic_DNA"/>
</dbReference>
<dbReference type="GO" id="GO:0003677">
    <property type="term" value="F:DNA binding"/>
    <property type="evidence" value="ECO:0007669"/>
    <property type="project" value="InterPro"/>
</dbReference>
<organism evidence="3 4">
    <name type="scientific">Meridianimarinicoccus aquatilis</name>
    <dbReference type="NCBI Taxonomy" id="2552766"/>
    <lineage>
        <taxon>Bacteria</taxon>
        <taxon>Pseudomonadati</taxon>
        <taxon>Pseudomonadota</taxon>
        <taxon>Alphaproteobacteria</taxon>
        <taxon>Rhodobacterales</taxon>
        <taxon>Paracoccaceae</taxon>
        <taxon>Meridianimarinicoccus</taxon>
    </lineage>
</organism>
<keyword evidence="3" id="KW-0540">Nuclease</keyword>
<keyword evidence="4" id="KW-1185">Reference proteome</keyword>
<dbReference type="Proteomes" id="UP000294562">
    <property type="component" value="Unassembled WGS sequence"/>
</dbReference>
<dbReference type="Gene3D" id="3.40.1350.10">
    <property type="match status" value="1"/>
</dbReference>
<name>A0A4R6B2Y5_9RHOB</name>
<protein>
    <submittedName>
        <fullName evidence="3">Restriction endonuclease</fullName>
    </submittedName>
</protein>
<evidence type="ECO:0000313" key="3">
    <source>
        <dbReference type="EMBL" id="TDL89266.1"/>
    </source>
</evidence>
<keyword evidence="3" id="KW-0378">Hydrolase</keyword>
<dbReference type="Pfam" id="PF14338">
    <property type="entry name" value="Mrr_N"/>
    <property type="match status" value="1"/>
</dbReference>
<dbReference type="GO" id="GO:0009307">
    <property type="term" value="P:DNA restriction-modification system"/>
    <property type="evidence" value="ECO:0007669"/>
    <property type="project" value="InterPro"/>
</dbReference>
<dbReference type="PANTHER" id="PTHR30015">
    <property type="entry name" value="MRR RESTRICTION SYSTEM PROTEIN"/>
    <property type="match status" value="1"/>
</dbReference>
<keyword evidence="3" id="KW-0255">Endonuclease</keyword>